<dbReference type="EMBL" id="FJ185511">
    <property type="protein sequence ID" value="ACN87545.1"/>
    <property type="molecule type" value="Genomic_DNA"/>
</dbReference>
<protein>
    <submittedName>
        <fullName evidence="2">NBS-containing resistance-like protein</fullName>
    </submittedName>
</protein>
<feature type="domain" description="NB-ARC" evidence="1">
    <location>
        <begin position="7"/>
        <end position="139"/>
    </location>
</feature>
<dbReference type="InterPro" id="IPR044974">
    <property type="entry name" value="Disease_R_plants"/>
</dbReference>
<accession>C7A7G8</accession>
<reference evidence="2" key="1">
    <citation type="submission" date="2008-09" db="EMBL/GenBank/DDBJ databases">
        <title>Gene candidates for pathogen perception in Corylus avellana.</title>
        <authorList>
            <person name="Pilotti M."/>
            <person name="Tizzani L."/>
            <person name="Brunetti A."/>
            <person name="Gervasi F."/>
            <person name="Gallelli A."/>
        </authorList>
    </citation>
    <scope>NUCLEOTIDE SEQUENCE</scope>
    <source>
        <strain evidence="2">Cav.w.F5R11.106</strain>
    </source>
</reference>
<dbReference type="AlphaFoldDB" id="C7A7G8"/>
<proteinExistence type="predicted"/>
<dbReference type="PANTHER" id="PTHR11017:SF559">
    <property type="entry name" value="DISEASE RESISTANCE PROTEIN CHL1"/>
    <property type="match status" value="1"/>
</dbReference>
<name>C7A7G8_CORAV</name>
<sequence>TLSNAVYERISHQFEASCFIANIREETRTHSLVNLQKQLIYEILMEREINIWNEHAASRVMASRLRNKKVLIVLDDVDGEDQLEALSKSHDWFGQGSRIIITSRDLHLLSSYVDDTYNVKLLNNAEALQLFSLKAFKKPHLEENFVQLSMDIVNYTQ</sequence>
<dbReference type="GO" id="GO:0043531">
    <property type="term" value="F:ADP binding"/>
    <property type="evidence" value="ECO:0007669"/>
    <property type="project" value="InterPro"/>
</dbReference>
<dbReference type="InterPro" id="IPR002182">
    <property type="entry name" value="NB-ARC"/>
</dbReference>
<organism evidence="2">
    <name type="scientific">Corylus avellana</name>
    <name type="common">European hazel</name>
    <name type="synonym">Corylus maxima</name>
    <dbReference type="NCBI Taxonomy" id="13451"/>
    <lineage>
        <taxon>Eukaryota</taxon>
        <taxon>Viridiplantae</taxon>
        <taxon>Streptophyta</taxon>
        <taxon>Embryophyta</taxon>
        <taxon>Tracheophyta</taxon>
        <taxon>Spermatophyta</taxon>
        <taxon>Magnoliopsida</taxon>
        <taxon>eudicotyledons</taxon>
        <taxon>Gunneridae</taxon>
        <taxon>Pentapetalae</taxon>
        <taxon>rosids</taxon>
        <taxon>fabids</taxon>
        <taxon>Fagales</taxon>
        <taxon>Betulaceae</taxon>
        <taxon>Corylus</taxon>
    </lineage>
</organism>
<feature type="non-terminal residue" evidence="2">
    <location>
        <position position="157"/>
    </location>
</feature>
<dbReference type="InterPro" id="IPR027417">
    <property type="entry name" value="P-loop_NTPase"/>
</dbReference>
<dbReference type="SUPFAM" id="SSF52540">
    <property type="entry name" value="P-loop containing nucleoside triphosphate hydrolases"/>
    <property type="match status" value="1"/>
</dbReference>
<dbReference type="PANTHER" id="PTHR11017">
    <property type="entry name" value="LEUCINE-RICH REPEAT-CONTAINING PROTEIN"/>
    <property type="match status" value="1"/>
</dbReference>
<dbReference type="GO" id="GO:0006952">
    <property type="term" value="P:defense response"/>
    <property type="evidence" value="ECO:0007669"/>
    <property type="project" value="InterPro"/>
</dbReference>
<evidence type="ECO:0000259" key="1">
    <source>
        <dbReference type="Pfam" id="PF00931"/>
    </source>
</evidence>
<feature type="non-terminal residue" evidence="2">
    <location>
        <position position="1"/>
    </location>
</feature>
<dbReference type="Pfam" id="PF00931">
    <property type="entry name" value="NB-ARC"/>
    <property type="match status" value="1"/>
</dbReference>
<evidence type="ECO:0000313" key="2">
    <source>
        <dbReference type="EMBL" id="ACN87545.1"/>
    </source>
</evidence>
<dbReference type="Gene3D" id="3.40.50.300">
    <property type="entry name" value="P-loop containing nucleotide triphosphate hydrolases"/>
    <property type="match status" value="1"/>
</dbReference>